<dbReference type="CDD" id="cd14750">
    <property type="entry name" value="PBP2_TMBP"/>
    <property type="match status" value="1"/>
</dbReference>
<reference evidence="5 6" key="1">
    <citation type="submission" date="2018-11" db="EMBL/GenBank/DDBJ databases">
        <authorList>
            <person name="Kleinhagauer T."/>
            <person name="Glaeser S.P."/>
            <person name="Spergser J."/>
            <person name="Ruckert C."/>
            <person name="Kaempfer P."/>
            <person name="Busse H.-J."/>
        </authorList>
    </citation>
    <scope>NUCLEOTIDE SEQUENCE [LARGE SCALE GENOMIC DNA]</scope>
    <source>
        <strain evidence="5 6">200CH</strain>
    </source>
</reference>
<dbReference type="Pfam" id="PF13416">
    <property type="entry name" value="SBP_bac_8"/>
    <property type="match status" value="1"/>
</dbReference>
<dbReference type="InterPro" id="IPR006059">
    <property type="entry name" value="SBP"/>
</dbReference>
<dbReference type="Proteomes" id="UP000269019">
    <property type="component" value="Chromosome"/>
</dbReference>
<evidence type="ECO:0000256" key="4">
    <source>
        <dbReference type="SAM" id="MobiDB-lite"/>
    </source>
</evidence>
<comment type="similarity">
    <text evidence="1">Belongs to the bacterial solute-binding protein 1 family.</text>
</comment>
<dbReference type="PANTHER" id="PTHR30061:SF50">
    <property type="entry name" value="MALTOSE_MALTODEXTRIN-BINDING PERIPLASMIC PROTEIN"/>
    <property type="match status" value="1"/>
</dbReference>
<dbReference type="GO" id="GO:0042956">
    <property type="term" value="P:maltodextrin transmembrane transport"/>
    <property type="evidence" value="ECO:0007669"/>
    <property type="project" value="TreeGrafter"/>
</dbReference>
<feature type="region of interest" description="Disordered" evidence="4">
    <location>
        <begin position="42"/>
        <end position="82"/>
    </location>
</feature>
<evidence type="ECO:0000256" key="1">
    <source>
        <dbReference type="ARBA" id="ARBA00008520"/>
    </source>
</evidence>
<evidence type="ECO:0000313" key="6">
    <source>
        <dbReference type="Proteomes" id="UP000269019"/>
    </source>
</evidence>
<dbReference type="EMBL" id="CP033896">
    <property type="protein sequence ID" value="AZA12898.1"/>
    <property type="molecule type" value="Genomic_DNA"/>
</dbReference>
<keyword evidence="2" id="KW-0813">Transport</keyword>
<organism evidence="5 6">
    <name type="scientific">Corynebacterium choanae</name>
    <dbReference type="NCBI Taxonomy" id="1862358"/>
    <lineage>
        <taxon>Bacteria</taxon>
        <taxon>Bacillati</taxon>
        <taxon>Actinomycetota</taxon>
        <taxon>Actinomycetes</taxon>
        <taxon>Mycobacteriales</taxon>
        <taxon>Corynebacteriaceae</taxon>
        <taxon>Corynebacterium</taxon>
    </lineage>
</organism>
<name>A0A3G6J7M4_9CORY</name>
<proteinExistence type="inferred from homology"/>
<protein>
    <submittedName>
        <fullName evidence="5">Trehalose-binding lipoprotein LpqY</fullName>
    </submittedName>
</protein>
<dbReference type="KEGG" id="ccho:CCHOA_02405"/>
<dbReference type="AlphaFoldDB" id="A0A3G6J7M4"/>
<evidence type="ECO:0000256" key="3">
    <source>
        <dbReference type="ARBA" id="ARBA00022729"/>
    </source>
</evidence>
<dbReference type="GO" id="GO:0015768">
    <property type="term" value="P:maltose transport"/>
    <property type="evidence" value="ECO:0007669"/>
    <property type="project" value="TreeGrafter"/>
</dbReference>
<dbReference type="SUPFAM" id="SSF53850">
    <property type="entry name" value="Periplasmic binding protein-like II"/>
    <property type="match status" value="1"/>
</dbReference>
<feature type="compositionally biased region" description="Low complexity" evidence="4">
    <location>
        <begin position="42"/>
        <end position="69"/>
    </location>
</feature>
<keyword evidence="5" id="KW-0449">Lipoprotein</keyword>
<dbReference type="Gene3D" id="3.40.190.10">
    <property type="entry name" value="Periplasmic binding protein-like II"/>
    <property type="match status" value="2"/>
</dbReference>
<accession>A0A3G6J7M4</accession>
<keyword evidence="3" id="KW-0732">Signal</keyword>
<dbReference type="GO" id="GO:0055052">
    <property type="term" value="C:ATP-binding cassette (ABC) transporter complex, substrate-binding subunit-containing"/>
    <property type="evidence" value="ECO:0007669"/>
    <property type="project" value="TreeGrafter"/>
</dbReference>
<evidence type="ECO:0000313" key="5">
    <source>
        <dbReference type="EMBL" id="AZA12898.1"/>
    </source>
</evidence>
<gene>
    <name evidence="5" type="primary">lpqY</name>
    <name evidence="5" type="ORF">CCHOA_02405</name>
</gene>
<dbReference type="PANTHER" id="PTHR30061">
    <property type="entry name" value="MALTOSE-BINDING PERIPLASMIC PROTEIN"/>
    <property type="match status" value="1"/>
</dbReference>
<sequence precursor="true">MFIHCSTTQREVLFMTKHTAKTLTALSATALATAALLTACGDSGSSDSSSTSAASASSTESSAAKSDAAGEGRGPITFAMGKNDTDKLKPIIEAWNKEHPDEEVTLKELAGEADDQRSTLVQSLQANSGEYDVMALDVVWTAEFAAQKWLAPLEGDLAVDTSKLLKPTVDSATYAGKLYAVPQNTNGQLLFRNTELVPEEPKNFDELAAACATLPAGDDCLLTQLKQYEGLTVNTAGFIEGWGGHIVGSDGKTPEVDSDAAKAGLNAMVDAYNDGVIAKASTGANEETTHLSFLEGNVAFAINWPYMYEMAETNDSSQVKGKFEVQPLVAKDGVGVSTLGGYNNGINVYSEHKQTARDFIEFITNEDNQKWFAEQSFPPVLASVYDDPELIAEYPYLPALKVSLENAVPRPVSPFYPAISKAIQDNAYAALQGTKTVDEAADDMKAAIQQAGM</sequence>
<evidence type="ECO:0000256" key="2">
    <source>
        <dbReference type="ARBA" id="ARBA00022448"/>
    </source>
</evidence>
<keyword evidence="6" id="KW-1185">Reference proteome</keyword>
<dbReference type="GO" id="GO:1901982">
    <property type="term" value="F:maltose binding"/>
    <property type="evidence" value="ECO:0007669"/>
    <property type="project" value="TreeGrafter"/>
</dbReference>